<dbReference type="HOGENOM" id="CLU_3337912_0_0_1"/>
<reference evidence="2" key="1">
    <citation type="submission" date="2011-10" db="EMBL/GenBank/DDBJ databases">
        <authorList>
            <consortium name="Soft-shell Turtle Genome Consortium"/>
        </authorList>
    </citation>
    <scope>NUCLEOTIDE SEQUENCE [LARGE SCALE GENOMIC DNA]</scope>
    <source>
        <strain evidence="2">Daiwa-1</strain>
    </source>
</reference>
<dbReference type="InterPro" id="IPR009003">
    <property type="entry name" value="Peptidase_S1_PA"/>
</dbReference>
<reference evidence="1" key="3">
    <citation type="submission" date="2025-08" db="UniProtKB">
        <authorList>
            <consortium name="Ensembl"/>
        </authorList>
    </citation>
    <scope>IDENTIFICATION</scope>
</reference>
<dbReference type="SUPFAM" id="SSF50494">
    <property type="entry name" value="Trypsin-like serine proteases"/>
    <property type="match status" value="1"/>
</dbReference>
<dbReference type="EMBL" id="AGCU01024517">
    <property type="status" value="NOT_ANNOTATED_CDS"/>
    <property type="molecule type" value="Genomic_DNA"/>
</dbReference>
<name>K7EZW7_PELSI</name>
<accession>K7EZW7</accession>
<dbReference type="Proteomes" id="UP000007267">
    <property type="component" value="Unassembled WGS sequence"/>
</dbReference>
<reference evidence="2" key="2">
    <citation type="journal article" date="2013" name="Nat. Genet.">
        <title>The draft genomes of soft-shell turtle and green sea turtle yield insights into the development and evolution of the turtle-specific body plan.</title>
        <authorList>
            <person name="Wang Z."/>
            <person name="Pascual-Anaya J."/>
            <person name="Zadissa A."/>
            <person name="Li W."/>
            <person name="Niimura Y."/>
            <person name="Huang Z."/>
            <person name="Li C."/>
            <person name="White S."/>
            <person name="Xiong Z."/>
            <person name="Fang D."/>
            <person name="Wang B."/>
            <person name="Ming Y."/>
            <person name="Chen Y."/>
            <person name="Zheng Y."/>
            <person name="Kuraku S."/>
            <person name="Pignatelli M."/>
            <person name="Herrero J."/>
            <person name="Beal K."/>
            <person name="Nozawa M."/>
            <person name="Li Q."/>
            <person name="Wang J."/>
            <person name="Zhang H."/>
            <person name="Yu L."/>
            <person name="Shigenobu S."/>
            <person name="Wang J."/>
            <person name="Liu J."/>
            <person name="Flicek P."/>
            <person name="Searle S."/>
            <person name="Wang J."/>
            <person name="Kuratani S."/>
            <person name="Yin Y."/>
            <person name="Aken B."/>
            <person name="Zhang G."/>
            <person name="Irie N."/>
        </authorList>
    </citation>
    <scope>NUCLEOTIDE SEQUENCE [LARGE SCALE GENOMIC DNA]</scope>
    <source>
        <strain evidence="2">Daiwa-1</strain>
    </source>
</reference>
<dbReference type="InterPro" id="IPR043504">
    <property type="entry name" value="Peptidase_S1_PA_chymotrypsin"/>
</dbReference>
<protein>
    <submittedName>
        <fullName evidence="1">Uncharacterized protein</fullName>
    </submittedName>
</protein>
<dbReference type="Ensembl" id="ENSPSIT00000001329.1">
    <property type="protein sequence ID" value="ENSPSIP00000001327.1"/>
    <property type="gene ID" value="ENSPSIG00000001330.1"/>
</dbReference>
<evidence type="ECO:0000313" key="1">
    <source>
        <dbReference type="Ensembl" id="ENSPSIP00000001327.1"/>
    </source>
</evidence>
<dbReference type="STRING" id="13735.ENSPSIP00000001327"/>
<keyword evidence="2" id="KW-1185">Reference proteome</keyword>
<proteinExistence type="predicted"/>
<reference evidence="1" key="4">
    <citation type="submission" date="2025-09" db="UniProtKB">
        <authorList>
            <consortium name="Ensembl"/>
        </authorList>
    </citation>
    <scope>IDENTIFICATION</scope>
</reference>
<sequence>GCGVQEIQPQITGYARIVNGEEAVPGSWPWQVSLQVRG</sequence>
<organism evidence="1 2">
    <name type="scientific">Pelodiscus sinensis</name>
    <name type="common">Chinese softshell turtle</name>
    <name type="synonym">Trionyx sinensis</name>
    <dbReference type="NCBI Taxonomy" id="13735"/>
    <lineage>
        <taxon>Eukaryota</taxon>
        <taxon>Metazoa</taxon>
        <taxon>Chordata</taxon>
        <taxon>Craniata</taxon>
        <taxon>Vertebrata</taxon>
        <taxon>Euteleostomi</taxon>
        <taxon>Archelosauria</taxon>
        <taxon>Testudinata</taxon>
        <taxon>Testudines</taxon>
        <taxon>Cryptodira</taxon>
        <taxon>Trionychia</taxon>
        <taxon>Trionychidae</taxon>
        <taxon>Pelodiscus</taxon>
    </lineage>
</organism>
<dbReference type="Gene3D" id="2.40.10.10">
    <property type="entry name" value="Trypsin-like serine proteases"/>
    <property type="match status" value="1"/>
</dbReference>
<evidence type="ECO:0000313" key="2">
    <source>
        <dbReference type="Proteomes" id="UP000007267"/>
    </source>
</evidence>
<dbReference type="AlphaFoldDB" id="K7EZW7"/>